<reference evidence="2" key="1">
    <citation type="journal article" date="2013" name="Science">
        <title>The Amborella genome and the evolution of flowering plants.</title>
        <authorList>
            <consortium name="Amborella Genome Project"/>
        </authorList>
    </citation>
    <scope>NUCLEOTIDE SEQUENCE [LARGE SCALE GENOMIC DNA]</scope>
</reference>
<sequence length="154" mass="16652">MRYRVGWKGVETILFLGSITPFGAFRLWSLGPGGELAHCSGQSWLSPLFDQQRGSSIRLSQIRVIRKVLAFGTITNGIRDPNETHGGFEGLRPLANHLGVGHNSSVGNAKRVPASFSNQIQGFDSLCSDIQDTEIGGKALKGIYHCLGHASLFS</sequence>
<accession>W1NUT2</accession>
<proteinExistence type="predicted"/>
<gene>
    <name evidence="1" type="ORF">AMTR_s00072p00107250</name>
</gene>
<name>W1NUT2_AMBTC</name>
<dbReference type="HOGENOM" id="CLU_1706646_0_0_1"/>
<evidence type="ECO:0000313" key="2">
    <source>
        <dbReference type="Proteomes" id="UP000017836"/>
    </source>
</evidence>
<protein>
    <submittedName>
        <fullName evidence="1">Uncharacterized protein</fullName>
    </submittedName>
</protein>
<dbReference type="Proteomes" id="UP000017836">
    <property type="component" value="Unassembled WGS sequence"/>
</dbReference>
<dbReference type="EMBL" id="KI395332">
    <property type="protein sequence ID" value="ERM98419.1"/>
    <property type="molecule type" value="Genomic_DNA"/>
</dbReference>
<dbReference type="AlphaFoldDB" id="W1NUT2"/>
<dbReference type="Gramene" id="ERM98419">
    <property type="protein sequence ID" value="ERM98419"/>
    <property type="gene ID" value="AMTR_s00072p00107250"/>
</dbReference>
<keyword evidence="2" id="KW-1185">Reference proteome</keyword>
<organism evidence="1 2">
    <name type="scientific">Amborella trichopoda</name>
    <dbReference type="NCBI Taxonomy" id="13333"/>
    <lineage>
        <taxon>Eukaryota</taxon>
        <taxon>Viridiplantae</taxon>
        <taxon>Streptophyta</taxon>
        <taxon>Embryophyta</taxon>
        <taxon>Tracheophyta</taxon>
        <taxon>Spermatophyta</taxon>
        <taxon>Magnoliopsida</taxon>
        <taxon>Amborellales</taxon>
        <taxon>Amborellaceae</taxon>
        <taxon>Amborella</taxon>
    </lineage>
</organism>
<evidence type="ECO:0000313" key="1">
    <source>
        <dbReference type="EMBL" id="ERM98419.1"/>
    </source>
</evidence>